<dbReference type="EMBL" id="CAKLBY020000130">
    <property type="protein sequence ID" value="CAK7928616.1"/>
    <property type="molecule type" value="Genomic_DNA"/>
</dbReference>
<name>A0AAV1U3I8_9STRA</name>
<dbReference type="AlphaFoldDB" id="A0AAV1U3I8"/>
<protein>
    <submittedName>
        <fullName evidence="1">Uncharacterized protein</fullName>
    </submittedName>
</protein>
<evidence type="ECO:0000313" key="1">
    <source>
        <dbReference type="EMBL" id="CAK7928616.1"/>
    </source>
</evidence>
<comment type="caution">
    <text evidence="1">The sequence shown here is derived from an EMBL/GenBank/DDBJ whole genome shotgun (WGS) entry which is preliminary data.</text>
</comment>
<accession>A0AAV1U3I8</accession>
<reference evidence="1" key="1">
    <citation type="submission" date="2024-01" db="EMBL/GenBank/DDBJ databases">
        <authorList>
            <person name="Webb A."/>
        </authorList>
    </citation>
    <scope>NUCLEOTIDE SEQUENCE</scope>
    <source>
        <strain evidence="1">Pm1</strain>
    </source>
</reference>
<dbReference type="Proteomes" id="UP001162060">
    <property type="component" value="Unassembled WGS sequence"/>
</dbReference>
<organism evidence="1 2">
    <name type="scientific">Peronospora matthiolae</name>
    <dbReference type="NCBI Taxonomy" id="2874970"/>
    <lineage>
        <taxon>Eukaryota</taxon>
        <taxon>Sar</taxon>
        <taxon>Stramenopiles</taxon>
        <taxon>Oomycota</taxon>
        <taxon>Peronosporomycetes</taxon>
        <taxon>Peronosporales</taxon>
        <taxon>Peronosporaceae</taxon>
        <taxon>Peronospora</taxon>
    </lineage>
</organism>
<evidence type="ECO:0000313" key="2">
    <source>
        <dbReference type="Proteomes" id="UP001162060"/>
    </source>
</evidence>
<sequence>MLTASCTRARCSCSTTRSREDVRLQAEETLLLAKIEEHMDDTAENHDPSVKRSIPLAKIPNFSVSNTATAPCRESLSAMMHRAGTKMIEMCLHVRLELHG</sequence>
<proteinExistence type="predicted"/>
<gene>
    <name evidence="1" type="ORF">PM001_LOCUS13766</name>
</gene>